<evidence type="ECO:0000256" key="10">
    <source>
        <dbReference type="RuleBase" id="RU000578"/>
    </source>
</evidence>
<dbReference type="STRING" id="207954.MED92_05623"/>
<dbReference type="Pfam" id="PF02463">
    <property type="entry name" value="SMC_N"/>
    <property type="match status" value="1"/>
</dbReference>
<evidence type="ECO:0000313" key="12">
    <source>
        <dbReference type="EMBL" id="PIE25164.1"/>
    </source>
</evidence>
<evidence type="ECO:0000256" key="8">
    <source>
        <dbReference type="ARBA" id="ARBA00023125"/>
    </source>
</evidence>
<dbReference type="SUPFAM" id="SSF52540">
    <property type="entry name" value="P-loop containing nucleoside triphosphate hydrolases"/>
    <property type="match status" value="1"/>
</dbReference>
<keyword evidence="7 9" id="KW-0067">ATP-binding</keyword>
<dbReference type="GO" id="GO:0006302">
    <property type="term" value="P:double-strand break repair"/>
    <property type="evidence" value="ECO:0007669"/>
    <property type="project" value="TreeGrafter"/>
</dbReference>
<evidence type="ECO:0000256" key="7">
    <source>
        <dbReference type="ARBA" id="ARBA00022840"/>
    </source>
</evidence>
<organism evidence="12 13">
    <name type="scientific">Neptuniibacter caesariensis</name>
    <dbReference type="NCBI Taxonomy" id="207954"/>
    <lineage>
        <taxon>Bacteria</taxon>
        <taxon>Pseudomonadati</taxon>
        <taxon>Pseudomonadota</taxon>
        <taxon>Gammaproteobacteria</taxon>
        <taxon>Oceanospirillales</taxon>
        <taxon>Oceanospirillaceae</taxon>
        <taxon>Neptuniibacter</taxon>
    </lineage>
</organism>
<keyword evidence="5 9" id="KW-0235">DNA replication</keyword>
<dbReference type="Gene3D" id="3.40.50.300">
    <property type="entry name" value="P-loop containing nucleotide triphosphate hydrolases"/>
    <property type="match status" value="1"/>
</dbReference>
<evidence type="ECO:0000259" key="11">
    <source>
        <dbReference type="Pfam" id="PF02463"/>
    </source>
</evidence>
<evidence type="ECO:0000256" key="5">
    <source>
        <dbReference type="ARBA" id="ARBA00022705"/>
    </source>
</evidence>
<accession>A0A2G6JP14</accession>
<protein>
    <recommendedName>
        <fullName evidence="3 9">DNA replication and repair protein RecF</fullName>
    </recommendedName>
</protein>
<evidence type="ECO:0000256" key="9">
    <source>
        <dbReference type="HAMAP-Rule" id="MF_00365"/>
    </source>
</evidence>
<comment type="subcellular location">
    <subcellularLocation>
        <location evidence="1 9 10">Cytoplasm</location>
    </subcellularLocation>
</comment>
<keyword evidence="9 10" id="KW-0742">SOS response</keyword>
<name>A0A2G6JP14_NEPCE</name>
<feature type="domain" description="RecF/RecN/SMC N-terminal" evidence="11">
    <location>
        <begin position="3"/>
        <end position="340"/>
    </location>
</feature>
<dbReference type="HAMAP" id="MF_00365">
    <property type="entry name" value="RecF"/>
    <property type="match status" value="1"/>
</dbReference>
<proteinExistence type="inferred from homology"/>
<dbReference type="PROSITE" id="PS00618">
    <property type="entry name" value="RECF_2"/>
    <property type="match status" value="1"/>
</dbReference>
<evidence type="ECO:0000256" key="3">
    <source>
        <dbReference type="ARBA" id="ARBA00020170"/>
    </source>
</evidence>
<dbReference type="InterPro" id="IPR003395">
    <property type="entry name" value="RecF/RecN/SMC_N"/>
</dbReference>
<comment type="caution">
    <text evidence="12">The sequence shown here is derived from an EMBL/GenBank/DDBJ whole genome shotgun (WGS) entry which is preliminary data.</text>
</comment>
<evidence type="ECO:0000256" key="1">
    <source>
        <dbReference type="ARBA" id="ARBA00004496"/>
    </source>
</evidence>
<sequence>MSISKLHIKNLRNIGEISFTPSSAINVICGENGSGKTSILEAINVLGLTRSFRTNKARHLIQTGQASTLVFASIDPMALGFKQSLGVERPVEGEARIRFEGADIDLSTLAELIPLQVINSDTFMLLEGSPAIRRQFLDWGVFHADKAFIQLWRAFRRVLKQRNTLLKCGKIDNQLRQVWDREFIAFSDQLTRLRIEYLKLLQPEFEKVVLQLLGGIDVQLGFSYGWDKKRPLDEVLASNFERDLRQGFTGAGPQRADIKLKVDGHNAAERLSRGQKKLVVSALKLAQGALFQRMNGRPCIYLIDDLPSELDSTHGRLFCNVLEQSANQCFITCVDDSSLNAFWHPQTDIATFRITDGNIDMPM</sequence>
<evidence type="ECO:0000256" key="2">
    <source>
        <dbReference type="ARBA" id="ARBA00008016"/>
    </source>
</evidence>
<dbReference type="GO" id="GO:0006260">
    <property type="term" value="P:DNA replication"/>
    <property type="evidence" value="ECO:0007669"/>
    <property type="project" value="UniProtKB-UniRule"/>
</dbReference>
<keyword evidence="8 9" id="KW-0238">DNA-binding</keyword>
<dbReference type="InterPro" id="IPR001238">
    <property type="entry name" value="DNA-binding_RecF"/>
</dbReference>
<feature type="binding site" evidence="9">
    <location>
        <begin position="30"/>
        <end position="37"/>
    </location>
    <ligand>
        <name>ATP</name>
        <dbReference type="ChEBI" id="CHEBI:30616"/>
    </ligand>
</feature>
<dbReference type="PANTHER" id="PTHR32182:SF0">
    <property type="entry name" value="DNA REPLICATION AND REPAIR PROTEIN RECF"/>
    <property type="match status" value="1"/>
</dbReference>
<dbReference type="NCBIfam" id="TIGR00611">
    <property type="entry name" value="recf"/>
    <property type="match status" value="1"/>
</dbReference>
<dbReference type="GO" id="GO:0000731">
    <property type="term" value="P:DNA synthesis involved in DNA repair"/>
    <property type="evidence" value="ECO:0007669"/>
    <property type="project" value="TreeGrafter"/>
</dbReference>
<dbReference type="PROSITE" id="PS00617">
    <property type="entry name" value="RECF_1"/>
    <property type="match status" value="1"/>
</dbReference>
<dbReference type="EMBL" id="PDSH01000012">
    <property type="protein sequence ID" value="PIE25164.1"/>
    <property type="molecule type" value="Genomic_DNA"/>
</dbReference>
<dbReference type="GO" id="GO:0005737">
    <property type="term" value="C:cytoplasm"/>
    <property type="evidence" value="ECO:0007669"/>
    <property type="project" value="UniProtKB-SubCell"/>
</dbReference>
<dbReference type="InterPro" id="IPR027417">
    <property type="entry name" value="P-loop_NTPase"/>
</dbReference>
<evidence type="ECO:0000313" key="13">
    <source>
        <dbReference type="Proteomes" id="UP000243469"/>
    </source>
</evidence>
<dbReference type="GO" id="GO:0009432">
    <property type="term" value="P:SOS response"/>
    <property type="evidence" value="ECO:0007669"/>
    <property type="project" value="UniProtKB-UniRule"/>
</dbReference>
<comment type="function">
    <text evidence="9 10">The RecF protein is involved in DNA metabolism; it is required for DNA replication and normal SOS inducibility. RecF binds preferentially to single-stranded, linear DNA. It also seems to bind ATP.</text>
</comment>
<reference evidence="12 13" key="1">
    <citation type="submission" date="2017-10" db="EMBL/GenBank/DDBJ databases">
        <title>Novel microbial diversity and functional potential in the marine mammal oral microbiome.</title>
        <authorList>
            <person name="Dudek N.K."/>
            <person name="Sun C.L."/>
            <person name="Burstein D."/>
            <person name="Kantor R.S."/>
            <person name="Aliaga Goltsman D.S."/>
            <person name="Bik E.M."/>
            <person name="Thomas B.C."/>
            <person name="Banfield J.F."/>
            <person name="Relman D.A."/>
        </authorList>
    </citation>
    <scope>NUCLEOTIDE SEQUENCE [LARGE SCALE GENOMIC DNA]</scope>
    <source>
        <strain evidence="12">DOLJORAL78_47_21</strain>
    </source>
</reference>
<comment type="similarity">
    <text evidence="2 9 10">Belongs to the RecF family.</text>
</comment>
<dbReference type="InterPro" id="IPR018078">
    <property type="entry name" value="DNA-binding_RecF_CS"/>
</dbReference>
<dbReference type="PANTHER" id="PTHR32182">
    <property type="entry name" value="DNA REPLICATION AND REPAIR PROTEIN RECF"/>
    <property type="match status" value="1"/>
</dbReference>
<dbReference type="AlphaFoldDB" id="A0A2G6JP14"/>
<dbReference type="GO" id="GO:0003697">
    <property type="term" value="F:single-stranded DNA binding"/>
    <property type="evidence" value="ECO:0007669"/>
    <property type="project" value="UniProtKB-UniRule"/>
</dbReference>
<keyword evidence="9 10" id="KW-0234">DNA repair</keyword>
<keyword evidence="4 9" id="KW-0963">Cytoplasm</keyword>
<evidence type="ECO:0000256" key="4">
    <source>
        <dbReference type="ARBA" id="ARBA00022490"/>
    </source>
</evidence>
<dbReference type="GO" id="GO:0005524">
    <property type="term" value="F:ATP binding"/>
    <property type="evidence" value="ECO:0007669"/>
    <property type="project" value="UniProtKB-UniRule"/>
</dbReference>
<dbReference type="Proteomes" id="UP000243469">
    <property type="component" value="Unassembled WGS sequence"/>
</dbReference>
<dbReference type="Gene3D" id="1.20.1050.90">
    <property type="entry name" value="RecF/RecN/SMC, N-terminal domain"/>
    <property type="match status" value="1"/>
</dbReference>
<evidence type="ECO:0000256" key="6">
    <source>
        <dbReference type="ARBA" id="ARBA00022741"/>
    </source>
</evidence>
<keyword evidence="6 9" id="KW-0547">Nucleotide-binding</keyword>
<dbReference type="InterPro" id="IPR042174">
    <property type="entry name" value="RecF_2"/>
</dbReference>
<gene>
    <name evidence="9" type="primary">recF</name>
    <name evidence="12" type="ORF">CSA60_01350</name>
</gene>
<keyword evidence="9 10" id="KW-0227">DNA damage</keyword>